<reference evidence="3" key="1">
    <citation type="journal article" date="2019" name="Int. J. Syst. Evol. Microbiol.">
        <title>The Global Catalogue of Microorganisms (GCM) 10K type strain sequencing project: providing services to taxonomists for standard genome sequencing and annotation.</title>
        <authorList>
            <consortium name="The Broad Institute Genomics Platform"/>
            <consortium name="The Broad Institute Genome Sequencing Center for Infectious Disease"/>
            <person name="Wu L."/>
            <person name="Ma J."/>
        </authorList>
    </citation>
    <scope>NUCLEOTIDE SEQUENCE [LARGE SCALE GENOMIC DNA]</scope>
    <source>
        <strain evidence="3">KCTC 42107</strain>
    </source>
</reference>
<dbReference type="RefSeq" id="WP_379820517.1">
    <property type="nucleotide sequence ID" value="NZ_JBHUMD010000008.1"/>
</dbReference>
<proteinExistence type="predicted"/>
<evidence type="ECO:0000256" key="1">
    <source>
        <dbReference type="SAM" id="SignalP"/>
    </source>
</evidence>
<evidence type="ECO:0000313" key="2">
    <source>
        <dbReference type="EMBL" id="MFD2602014.1"/>
    </source>
</evidence>
<dbReference type="EMBL" id="JBHUMD010000008">
    <property type="protein sequence ID" value="MFD2602014.1"/>
    <property type="molecule type" value="Genomic_DNA"/>
</dbReference>
<sequence>MNKLLLTVLTLLLTAVSFAQTQDEILAEGWLMYYSERASWHGTDIFMEKFPEKRDKIGGYLSYTDETDKMHKCIFFDKQSDPGVLATISFDKNFQVEDAVINTDDRKLTAIEKQLYIIREKALDAVGEDKDGLFQFYENTNYNMVPLIVKGQKKVYILTGPTNSGVVIFGNDYLLTFDKNDKLKSKKKIHNNILPVNYKDGMIQTSGFHSHLDSTGDLITATDICTLLLYGPYTGWDTYTVVSDKNVSIWDCKKETLLVLTRKAWDRIAEHQEKLQKEREKEKNKE</sequence>
<protein>
    <submittedName>
        <fullName evidence="2">Uncharacterized protein</fullName>
    </submittedName>
</protein>
<feature type="signal peptide" evidence="1">
    <location>
        <begin position="1"/>
        <end position="19"/>
    </location>
</feature>
<keyword evidence="3" id="KW-1185">Reference proteome</keyword>
<accession>A0ABW5NT53</accession>
<dbReference type="Proteomes" id="UP001597480">
    <property type="component" value="Unassembled WGS sequence"/>
</dbReference>
<feature type="chain" id="PRO_5047542021" evidence="1">
    <location>
        <begin position="20"/>
        <end position="286"/>
    </location>
</feature>
<keyword evidence="1" id="KW-0732">Signal</keyword>
<comment type="caution">
    <text evidence="2">The sequence shown here is derived from an EMBL/GenBank/DDBJ whole genome shotgun (WGS) entry which is preliminary data.</text>
</comment>
<organism evidence="2 3">
    <name type="scientific">Flavobacterium suzhouense</name>
    <dbReference type="NCBI Taxonomy" id="1529638"/>
    <lineage>
        <taxon>Bacteria</taxon>
        <taxon>Pseudomonadati</taxon>
        <taxon>Bacteroidota</taxon>
        <taxon>Flavobacteriia</taxon>
        <taxon>Flavobacteriales</taxon>
        <taxon>Flavobacteriaceae</taxon>
        <taxon>Flavobacterium</taxon>
    </lineage>
</organism>
<name>A0ABW5NT53_9FLAO</name>
<evidence type="ECO:0000313" key="3">
    <source>
        <dbReference type="Proteomes" id="UP001597480"/>
    </source>
</evidence>
<gene>
    <name evidence="2" type="ORF">ACFSR3_08095</name>
</gene>